<sequence length="398" mass="45743">MWHGSNFFFSLQARSPYHHHPGMVLTRRAYKSIIRWLPNEVLSEVMLWATQLDLVALCQTSRLINGLATPLLYHTISLGTIQGIERFTSSMRRHRLSKCHHVRRFRIKEILHISQNLVEEIASILPHLCHLTSLQFISQYNPFLEMLGDAHFPNLTDFRCFVPPKLSSSVPAFLNRHTTIQSLYLCRTDDDLVPTLDPIHLPNLEHISMLGSFVPSLVHNNKNIADMCIFWYPDDDDVANILAALSRMSSINHALEVRFDRSHEPWFIGHVAKHMSDVCILTCHGLCTWGGRMSTDDILQIADHLKNFTNLRVLEFLDFKEDVENLSESQRTERDLSIVTYWGGVCGPLFQIGLHGHDWEFRDTGWTKTAGSATPRMLWESHRRYLGTGGNPITVQEQ</sequence>
<name>A0AAD7NXR7_9AGAR</name>
<dbReference type="Gene3D" id="3.80.10.10">
    <property type="entry name" value="Ribonuclease Inhibitor"/>
    <property type="match status" value="1"/>
</dbReference>
<evidence type="ECO:0000313" key="1">
    <source>
        <dbReference type="EMBL" id="KAJ7779502.1"/>
    </source>
</evidence>
<evidence type="ECO:0008006" key="3">
    <source>
        <dbReference type="Google" id="ProtNLM"/>
    </source>
</evidence>
<proteinExistence type="predicted"/>
<dbReference type="AlphaFoldDB" id="A0AAD7NXR7"/>
<organism evidence="1 2">
    <name type="scientific">Mycena maculata</name>
    <dbReference type="NCBI Taxonomy" id="230809"/>
    <lineage>
        <taxon>Eukaryota</taxon>
        <taxon>Fungi</taxon>
        <taxon>Dikarya</taxon>
        <taxon>Basidiomycota</taxon>
        <taxon>Agaricomycotina</taxon>
        <taxon>Agaricomycetes</taxon>
        <taxon>Agaricomycetidae</taxon>
        <taxon>Agaricales</taxon>
        <taxon>Marasmiineae</taxon>
        <taxon>Mycenaceae</taxon>
        <taxon>Mycena</taxon>
    </lineage>
</organism>
<keyword evidence="2" id="KW-1185">Reference proteome</keyword>
<dbReference type="SUPFAM" id="SSF52047">
    <property type="entry name" value="RNI-like"/>
    <property type="match status" value="1"/>
</dbReference>
<reference evidence="1" key="1">
    <citation type="submission" date="2023-03" db="EMBL/GenBank/DDBJ databases">
        <title>Massive genome expansion in bonnet fungi (Mycena s.s.) driven by repeated elements and novel gene families across ecological guilds.</title>
        <authorList>
            <consortium name="Lawrence Berkeley National Laboratory"/>
            <person name="Harder C.B."/>
            <person name="Miyauchi S."/>
            <person name="Viragh M."/>
            <person name="Kuo A."/>
            <person name="Thoen E."/>
            <person name="Andreopoulos B."/>
            <person name="Lu D."/>
            <person name="Skrede I."/>
            <person name="Drula E."/>
            <person name="Henrissat B."/>
            <person name="Morin E."/>
            <person name="Kohler A."/>
            <person name="Barry K."/>
            <person name="LaButti K."/>
            <person name="Morin E."/>
            <person name="Salamov A."/>
            <person name="Lipzen A."/>
            <person name="Mereny Z."/>
            <person name="Hegedus B."/>
            <person name="Baldrian P."/>
            <person name="Stursova M."/>
            <person name="Weitz H."/>
            <person name="Taylor A."/>
            <person name="Grigoriev I.V."/>
            <person name="Nagy L.G."/>
            <person name="Martin F."/>
            <person name="Kauserud H."/>
        </authorList>
    </citation>
    <scope>NUCLEOTIDE SEQUENCE</scope>
    <source>
        <strain evidence="1">CBHHK188m</strain>
    </source>
</reference>
<accession>A0AAD7NXR7</accession>
<comment type="caution">
    <text evidence="1">The sequence shown here is derived from an EMBL/GenBank/DDBJ whole genome shotgun (WGS) entry which is preliminary data.</text>
</comment>
<dbReference type="Proteomes" id="UP001215280">
    <property type="component" value="Unassembled WGS sequence"/>
</dbReference>
<evidence type="ECO:0000313" key="2">
    <source>
        <dbReference type="Proteomes" id="UP001215280"/>
    </source>
</evidence>
<dbReference type="InterPro" id="IPR032675">
    <property type="entry name" value="LRR_dom_sf"/>
</dbReference>
<dbReference type="EMBL" id="JARJLG010000007">
    <property type="protein sequence ID" value="KAJ7779502.1"/>
    <property type="molecule type" value="Genomic_DNA"/>
</dbReference>
<protein>
    <recommendedName>
        <fullName evidence="3">F-box domain-containing protein</fullName>
    </recommendedName>
</protein>
<gene>
    <name evidence="1" type="ORF">DFH07DRAFT_936289</name>
</gene>